<dbReference type="AlphaFoldDB" id="A0AAI9ZZS9"/>
<dbReference type="Proteomes" id="UP001243989">
    <property type="component" value="Unassembled WGS sequence"/>
</dbReference>
<evidence type="ECO:0000256" key="1">
    <source>
        <dbReference type="SAM" id="Coils"/>
    </source>
</evidence>
<evidence type="ECO:0008006" key="5">
    <source>
        <dbReference type="Google" id="ProtNLM"/>
    </source>
</evidence>
<feature type="compositionally biased region" description="Low complexity" evidence="2">
    <location>
        <begin position="241"/>
        <end position="252"/>
    </location>
</feature>
<dbReference type="RefSeq" id="XP_060449422.1">
    <property type="nucleotide sequence ID" value="XM_060581629.1"/>
</dbReference>
<gene>
    <name evidence="3" type="ORF">BDP81DRAFT_123301</name>
</gene>
<keyword evidence="4" id="KW-1185">Reference proteome</keyword>
<evidence type="ECO:0000313" key="4">
    <source>
        <dbReference type="Proteomes" id="UP001243989"/>
    </source>
</evidence>
<sequence length="495" mass="56515">MEQVSMTSSFPPALPTPSTLSINPFSDVSVNRNFFNERCDPGALPFHHTIHFNELLALQNQPRHTQHPAYIRQEDFSSMASTMEEEVYLTMQPVFSNQHAEIRHPRAIKHRIHVCRCLEIDALMSQYTRPVVFSTCQQLLEKRIFESRWKAEQRFPRLSQGATTVITSEKPEINWKEKFRALTDGMQADEMARQQSAVAGTVPEEGENMISAESHDSLAIGETGDAVDSITTASSSTVVGEPTAAATATAEQPPEKTTKLPRLRTAFLSYEAQHALMTRTQELLEEACFEFAKQEHPEILESGQWDSPECVELQRWVWIFNNELFSQFEGEKVPLPHTGWHTFFESIRNIRHKAVHRQVLCAADVKVYLIDAESLARLLRQDECLVKLGLLKEEMEMALAISERKRGVLVDVYQAKFDEIEARRKELDELEERMREEMVREHRKMQSDLGYGLKLAVAEMKKTEAVGMDEEEEDGAGSWGLVDGFWKLASGRRFA</sequence>
<accession>A0AAI9ZZS9</accession>
<feature type="region of interest" description="Disordered" evidence="2">
    <location>
        <begin position="232"/>
        <end position="258"/>
    </location>
</feature>
<dbReference type="EMBL" id="JAHMHQ010000003">
    <property type="protein sequence ID" value="KAK1640815.1"/>
    <property type="molecule type" value="Genomic_DNA"/>
</dbReference>
<reference evidence="3" key="1">
    <citation type="submission" date="2021-06" db="EMBL/GenBank/DDBJ databases">
        <title>Comparative genomics, transcriptomics and evolutionary studies reveal genomic signatures of adaptation to plant cell wall in hemibiotrophic fungi.</title>
        <authorList>
            <consortium name="DOE Joint Genome Institute"/>
            <person name="Baroncelli R."/>
            <person name="Diaz J.F."/>
            <person name="Benocci T."/>
            <person name="Peng M."/>
            <person name="Battaglia E."/>
            <person name="Haridas S."/>
            <person name="Andreopoulos W."/>
            <person name="Labutti K."/>
            <person name="Pangilinan J."/>
            <person name="Floch G.L."/>
            <person name="Makela M.R."/>
            <person name="Henrissat B."/>
            <person name="Grigoriev I.V."/>
            <person name="Crouch J.A."/>
            <person name="De Vries R.P."/>
            <person name="Sukno S.A."/>
            <person name="Thon M.R."/>
        </authorList>
    </citation>
    <scope>NUCLEOTIDE SEQUENCE</scope>
    <source>
        <strain evidence="3">CBS 102054</strain>
    </source>
</reference>
<feature type="coiled-coil region" evidence="1">
    <location>
        <begin position="410"/>
        <end position="440"/>
    </location>
</feature>
<evidence type="ECO:0000313" key="3">
    <source>
        <dbReference type="EMBL" id="KAK1640815.1"/>
    </source>
</evidence>
<protein>
    <recommendedName>
        <fullName evidence="5">Ubiquinol-cytochrome-c reductase cytochrome c1</fullName>
    </recommendedName>
</protein>
<name>A0AAI9ZZS9_9PEZI</name>
<organism evidence="3 4">
    <name type="scientific">Colletotrichum phormii</name>
    <dbReference type="NCBI Taxonomy" id="359342"/>
    <lineage>
        <taxon>Eukaryota</taxon>
        <taxon>Fungi</taxon>
        <taxon>Dikarya</taxon>
        <taxon>Ascomycota</taxon>
        <taxon>Pezizomycotina</taxon>
        <taxon>Sordariomycetes</taxon>
        <taxon>Hypocreomycetidae</taxon>
        <taxon>Glomerellales</taxon>
        <taxon>Glomerellaceae</taxon>
        <taxon>Colletotrichum</taxon>
        <taxon>Colletotrichum acutatum species complex</taxon>
    </lineage>
</organism>
<proteinExistence type="predicted"/>
<comment type="caution">
    <text evidence="3">The sequence shown here is derived from an EMBL/GenBank/DDBJ whole genome shotgun (WGS) entry which is preliminary data.</text>
</comment>
<evidence type="ECO:0000256" key="2">
    <source>
        <dbReference type="SAM" id="MobiDB-lite"/>
    </source>
</evidence>
<dbReference type="GeneID" id="85466491"/>
<keyword evidence="1" id="KW-0175">Coiled coil</keyword>